<proteinExistence type="predicted"/>
<dbReference type="GO" id="GO:0005886">
    <property type="term" value="C:plasma membrane"/>
    <property type="evidence" value="ECO:0007669"/>
    <property type="project" value="UniProtKB-SubCell"/>
</dbReference>
<evidence type="ECO:0000256" key="1">
    <source>
        <dbReference type="ARBA" id="ARBA00004651"/>
    </source>
</evidence>
<feature type="transmembrane region" description="Helical" evidence="6">
    <location>
        <begin position="63"/>
        <end position="84"/>
    </location>
</feature>
<accession>D6Z9W2</accession>
<dbReference type="HOGENOM" id="CLU_007946_20_2_11"/>
<reference evidence="7 8" key="1">
    <citation type="journal article" date="2010" name="Stand. Genomic Sci.">
        <title>Complete genome sequence of Segniliparus rotundus type strain (CDC 1076).</title>
        <authorList>
            <person name="Sikorski J."/>
            <person name="Lapidus A."/>
            <person name="Copeland A."/>
            <person name="Misra M."/>
            <person name="Glavina Del Rio T."/>
            <person name="Nolan M."/>
            <person name="Lucas S."/>
            <person name="Chen F."/>
            <person name="Tice H."/>
            <person name="Cheng J.F."/>
            <person name="Jando M."/>
            <person name="Schneider S."/>
            <person name="Bruce D."/>
            <person name="Goodwin L."/>
            <person name="Pitluck S."/>
            <person name="Liolios K."/>
            <person name="Mikhailova N."/>
            <person name="Pati A."/>
            <person name="Ivanova N."/>
            <person name="Mavromatis K."/>
            <person name="Chen A."/>
            <person name="Palaniappan K."/>
            <person name="Chertkov O."/>
            <person name="Land M."/>
            <person name="Hauser L."/>
            <person name="Chang Y.J."/>
            <person name="Jeffries C.D."/>
            <person name="Brettin T."/>
            <person name="Detter J.C."/>
            <person name="Han C."/>
            <person name="Rohde M."/>
            <person name="Goker M."/>
            <person name="Bristow J."/>
            <person name="Eisen J.A."/>
            <person name="Markowitz V."/>
            <person name="Hugenholtz P."/>
            <person name="Kyrpides N.C."/>
            <person name="Klenk H.P."/>
        </authorList>
    </citation>
    <scope>NUCLEOTIDE SEQUENCE [LARGE SCALE GENOMIC DNA]</scope>
    <source>
        <strain evidence="8">ATCC BAA-972 / CDC 1076 / CIP 108378 / DSM 44985 / JCM 13578</strain>
    </source>
</reference>
<dbReference type="RefSeq" id="WP_013139082.1">
    <property type="nucleotide sequence ID" value="NC_014168.1"/>
</dbReference>
<protein>
    <submittedName>
        <fullName evidence="7">Amino acid permease-associated region</fullName>
    </submittedName>
</protein>
<name>D6Z9W2_SEGRD</name>
<keyword evidence="3 6" id="KW-0812">Transmembrane</keyword>
<dbReference type="Proteomes" id="UP000002247">
    <property type="component" value="Chromosome"/>
</dbReference>
<dbReference type="PANTHER" id="PTHR42770:SF7">
    <property type="entry name" value="MEMBRANE PROTEIN"/>
    <property type="match status" value="1"/>
</dbReference>
<dbReference type="PIRSF" id="PIRSF006060">
    <property type="entry name" value="AA_transporter"/>
    <property type="match status" value="1"/>
</dbReference>
<evidence type="ECO:0000256" key="4">
    <source>
        <dbReference type="ARBA" id="ARBA00022989"/>
    </source>
</evidence>
<comment type="subcellular location">
    <subcellularLocation>
        <location evidence="1">Cell membrane</location>
        <topology evidence="1">Multi-pass membrane protein</topology>
    </subcellularLocation>
</comment>
<keyword evidence="4 6" id="KW-1133">Transmembrane helix</keyword>
<feature type="transmembrane region" description="Helical" evidence="6">
    <location>
        <begin position="299"/>
        <end position="323"/>
    </location>
</feature>
<dbReference type="InterPro" id="IPR002293">
    <property type="entry name" value="AA/rel_permease1"/>
</dbReference>
<feature type="transmembrane region" description="Helical" evidence="6">
    <location>
        <begin position="352"/>
        <end position="373"/>
    </location>
</feature>
<feature type="transmembrane region" description="Helical" evidence="6">
    <location>
        <begin position="385"/>
        <end position="405"/>
    </location>
</feature>
<dbReference type="InterPro" id="IPR050367">
    <property type="entry name" value="APC_superfamily"/>
</dbReference>
<gene>
    <name evidence="7" type="ordered locus">Srot_2180</name>
</gene>
<evidence type="ECO:0000256" key="3">
    <source>
        <dbReference type="ARBA" id="ARBA00022692"/>
    </source>
</evidence>
<keyword evidence="5 6" id="KW-0472">Membrane</keyword>
<keyword evidence="8" id="KW-1185">Reference proteome</keyword>
<dbReference type="eggNOG" id="COG0531">
    <property type="taxonomic scope" value="Bacteria"/>
</dbReference>
<feature type="transmembrane region" description="Helical" evidence="6">
    <location>
        <begin position="147"/>
        <end position="169"/>
    </location>
</feature>
<evidence type="ECO:0000256" key="6">
    <source>
        <dbReference type="SAM" id="Phobius"/>
    </source>
</evidence>
<evidence type="ECO:0000256" key="2">
    <source>
        <dbReference type="ARBA" id="ARBA00022475"/>
    </source>
</evidence>
<feature type="transmembrane region" description="Helical" evidence="6">
    <location>
        <begin position="219"/>
        <end position="240"/>
    </location>
</feature>
<dbReference type="Gene3D" id="1.20.1740.10">
    <property type="entry name" value="Amino acid/polyamine transporter I"/>
    <property type="match status" value="1"/>
</dbReference>
<evidence type="ECO:0000313" key="7">
    <source>
        <dbReference type="EMBL" id="ADG98632.1"/>
    </source>
</evidence>
<dbReference type="AlphaFoldDB" id="D6Z9W2"/>
<feature type="transmembrane region" description="Helical" evidence="6">
    <location>
        <begin position="176"/>
        <end position="199"/>
    </location>
</feature>
<feature type="transmembrane region" description="Helical" evidence="6">
    <location>
        <begin position="445"/>
        <end position="464"/>
    </location>
</feature>
<evidence type="ECO:0000256" key="5">
    <source>
        <dbReference type="ARBA" id="ARBA00023136"/>
    </source>
</evidence>
<feature type="transmembrane region" description="Helical" evidence="6">
    <location>
        <begin position="104"/>
        <end position="127"/>
    </location>
</feature>
<dbReference type="EMBL" id="CP001958">
    <property type="protein sequence ID" value="ADG98632.1"/>
    <property type="molecule type" value="Genomic_DNA"/>
</dbReference>
<feature type="transmembrane region" description="Helical" evidence="6">
    <location>
        <begin position="252"/>
        <end position="269"/>
    </location>
</feature>
<dbReference type="KEGG" id="srt:Srot_2180"/>
<dbReference type="Pfam" id="PF13520">
    <property type="entry name" value="AA_permease_2"/>
    <property type="match status" value="1"/>
</dbReference>
<sequence length="484" mass="49871">MPSLPIVEQIQDVQAGRSARSGLAEGTMGGVELMAQSTAGIAPSAVMVSGATLVAAIAGPGTLYSYVVSLAVLMLVGWCVARVARLRPGEGMLSHITAAFGRAVGFVGSMGLAFGYLLIAAGCVAQFSQYVKPLFGVAPPVSAGAPGTSFGFTLVFEVLCVAGAAFMMIRGVRVSAWTGVVLEILSIGAILLVLTLALLRHGFVLAPLLPTGITLGQVVGGMVLALLGFVGFESAACLSVEAKDPQRTIPRAVFGSALLAGALYLYSSYAQMASFDGSEKLAADATPLNTLADGLGQHWLALMVDLGAVASNFACVTGSLTAASRVLHAMGESRLVHPKVALAHPERKTPHIAILLLSVVALAVALGMAASGVNELDVYSYSGTLGTFGYMVAYILMGLGAPVLLRKLAPRAGAGLAALIGGIVAICLSYVFYRNIYPVPVWPTNLMPWLFLGVLLAASGWYFAGPARQRDGHDPARLVAEPLG</sequence>
<keyword evidence="2" id="KW-1003">Cell membrane</keyword>
<organism evidence="7 8">
    <name type="scientific">Segniliparus rotundus (strain ATCC BAA-972 / CDC 1076 / CIP 108378 / DSM 44985 / JCM 13578)</name>
    <dbReference type="NCBI Taxonomy" id="640132"/>
    <lineage>
        <taxon>Bacteria</taxon>
        <taxon>Bacillati</taxon>
        <taxon>Actinomycetota</taxon>
        <taxon>Actinomycetes</taxon>
        <taxon>Mycobacteriales</taxon>
        <taxon>Segniliparaceae</taxon>
        <taxon>Segniliparus</taxon>
    </lineage>
</organism>
<dbReference type="PANTHER" id="PTHR42770">
    <property type="entry name" value="AMINO ACID TRANSPORTER-RELATED"/>
    <property type="match status" value="1"/>
</dbReference>
<dbReference type="STRING" id="640132.Srot_2180"/>
<dbReference type="GO" id="GO:0022857">
    <property type="term" value="F:transmembrane transporter activity"/>
    <property type="evidence" value="ECO:0007669"/>
    <property type="project" value="InterPro"/>
</dbReference>
<feature type="transmembrane region" description="Helical" evidence="6">
    <location>
        <begin position="412"/>
        <end position="433"/>
    </location>
</feature>
<evidence type="ECO:0000313" key="8">
    <source>
        <dbReference type="Proteomes" id="UP000002247"/>
    </source>
</evidence>